<feature type="compositionally biased region" description="Polar residues" evidence="1">
    <location>
        <begin position="1"/>
        <end position="18"/>
    </location>
</feature>
<dbReference type="HOGENOM" id="CLU_3418774_0_0_12"/>
<proteinExistence type="predicted"/>
<keyword evidence="2" id="KW-0614">Plasmid</keyword>
<dbReference type="EMBL" id="CP004308">
    <property type="protein sequence ID" value="AHH07238.1"/>
    <property type="molecule type" value="Genomic_DNA"/>
</dbReference>
<organism evidence="2">
    <name type="scientific">Borrelia crocidurae DOU</name>
    <dbReference type="NCBI Taxonomy" id="1293575"/>
    <lineage>
        <taxon>Bacteria</taxon>
        <taxon>Pseudomonadati</taxon>
        <taxon>Spirochaetota</taxon>
        <taxon>Spirochaetia</taxon>
        <taxon>Spirochaetales</taxon>
        <taxon>Borreliaceae</taxon>
        <taxon>Borrelia</taxon>
    </lineage>
</organism>
<feature type="region of interest" description="Disordered" evidence="1">
    <location>
        <begin position="1"/>
        <end position="25"/>
    </location>
</feature>
<evidence type="ECO:0000256" key="1">
    <source>
        <dbReference type="SAM" id="MobiDB-lite"/>
    </source>
</evidence>
<name>W5SKQ1_9SPIR</name>
<protein>
    <submittedName>
        <fullName evidence="2">Uncharacterized protein</fullName>
    </submittedName>
</protein>
<sequence length="25" mass="2565">MKINTNATSVVSEVAEQSGSGGQNR</sequence>
<reference evidence="2" key="1">
    <citation type="submission" date="2013-02" db="EMBL/GenBank/DDBJ databases">
        <title>Comparative genomics of Borrelia species.</title>
        <authorList>
            <person name="Schwan T.G."/>
            <person name="Raffel S.J."/>
            <person name="Porcella S.F."/>
        </authorList>
    </citation>
    <scope>NUCLEOTIDE SEQUENCE</scope>
    <source>
        <strain evidence="2">DOU</strain>
        <plasmid evidence="2">unnamed</plasmid>
    </source>
</reference>
<dbReference type="AlphaFoldDB" id="W5SKQ1"/>
<geneLocation type="plasmid" evidence="2">
    <name>unnamed</name>
</geneLocation>
<accession>W5SKQ1</accession>
<evidence type="ECO:0000313" key="2">
    <source>
        <dbReference type="EMBL" id="AHH07238.1"/>
    </source>
</evidence>
<gene>
    <name evidence="2" type="ORF">BCD_1172</name>
</gene>